<evidence type="ECO:0000256" key="4">
    <source>
        <dbReference type="ARBA" id="ARBA00022679"/>
    </source>
</evidence>
<dbReference type="Gene3D" id="3.40.50.150">
    <property type="entry name" value="Vaccinia Virus protein VP39"/>
    <property type="match status" value="1"/>
</dbReference>
<keyword evidence="2 6" id="KW-0963">Cytoplasm</keyword>
<comment type="function">
    <text evidence="6">Methylates ribosomal protein L11.</text>
</comment>
<dbReference type="GO" id="GO:0032259">
    <property type="term" value="P:methylation"/>
    <property type="evidence" value="ECO:0007669"/>
    <property type="project" value="UniProtKB-KW"/>
</dbReference>
<dbReference type="Pfam" id="PF06325">
    <property type="entry name" value="PrmA"/>
    <property type="match status" value="1"/>
</dbReference>
<evidence type="ECO:0000256" key="2">
    <source>
        <dbReference type="ARBA" id="ARBA00022490"/>
    </source>
</evidence>
<dbReference type="GO" id="GO:0005737">
    <property type="term" value="C:cytoplasm"/>
    <property type="evidence" value="ECO:0007669"/>
    <property type="project" value="UniProtKB-SubCell"/>
</dbReference>
<dbReference type="InterPro" id="IPR050078">
    <property type="entry name" value="Ribosomal_L11_MeTrfase_PrmA"/>
</dbReference>
<dbReference type="PIRSF" id="PIRSF000401">
    <property type="entry name" value="RPL11_MTase"/>
    <property type="match status" value="1"/>
</dbReference>
<evidence type="ECO:0000256" key="1">
    <source>
        <dbReference type="ARBA" id="ARBA00009741"/>
    </source>
</evidence>
<evidence type="ECO:0000313" key="7">
    <source>
        <dbReference type="EMBL" id="AIE88095.1"/>
    </source>
</evidence>
<dbReference type="PANTHER" id="PTHR43648">
    <property type="entry name" value="ELECTRON TRANSFER FLAVOPROTEIN BETA SUBUNIT LYSINE METHYLTRANSFERASE"/>
    <property type="match status" value="1"/>
</dbReference>
<dbReference type="CDD" id="cd02440">
    <property type="entry name" value="AdoMet_MTases"/>
    <property type="match status" value="1"/>
</dbReference>
<comment type="catalytic activity">
    <reaction evidence="6">
        <text>L-lysyl-[protein] + 3 S-adenosyl-L-methionine = N(6),N(6),N(6)-trimethyl-L-lysyl-[protein] + 3 S-adenosyl-L-homocysteine + 3 H(+)</text>
        <dbReference type="Rhea" id="RHEA:54192"/>
        <dbReference type="Rhea" id="RHEA-COMP:9752"/>
        <dbReference type="Rhea" id="RHEA-COMP:13826"/>
        <dbReference type="ChEBI" id="CHEBI:15378"/>
        <dbReference type="ChEBI" id="CHEBI:29969"/>
        <dbReference type="ChEBI" id="CHEBI:57856"/>
        <dbReference type="ChEBI" id="CHEBI:59789"/>
        <dbReference type="ChEBI" id="CHEBI:61961"/>
    </reaction>
</comment>
<dbReference type="Proteomes" id="UP000027982">
    <property type="component" value="Chromosome"/>
</dbReference>
<dbReference type="InterPro" id="IPR004498">
    <property type="entry name" value="Ribosomal_PrmA_MeTrfase"/>
</dbReference>
<keyword evidence="5 6" id="KW-0949">S-adenosyl-L-methionine</keyword>
<feature type="binding site" evidence="6">
    <location>
        <position position="252"/>
    </location>
    <ligand>
        <name>S-adenosyl-L-methionine</name>
        <dbReference type="ChEBI" id="CHEBI:59789"/>
    </ligand>
</feature>
<keyword evidence="8" id="KW-1185">Reference proteome</keyword>
<dbReference type="InterPro" id="IPR029063">
    <property type="entry name" value="SAM-dependent_MTases_sf"/>
</dbReference>
<dbReference type="GO" id="GO:0005840">
    <property type="term" value="C:ribosome"/>
    <property type="evidence" value="ECO:0007669"/>
    <property type="project" value="UniProtKB-KW"/>
</dbReference>
<dbReference type="AlphaFoldDB" id="A0A068NYG0"/>
<dbReference type="HAMAP" id="MF_00735">
    <property type="entry name" value="Methyltr_PrmA"/>
    <property type="match status" value="1"/>
</dbReference>
<keyword evidence="3 6" id="KW-0489">Methyltransferase</keyword>
<dbReference type="HOGENOM" id="CLU_049382_3_1_0"/>
<organism evidence="7 8">
    <name type="scientific">Fimbriimonas ginsengisoli Gsoil 348</name>
    <dbReference type="NCBI Taxonomy" id="661478"/>
    <lineage>
        <taxon>Bacteria</taxon>
        <taxon>Bacillati</taxon>
        <taxon>Armatimonadota</taxon>
        <taxon>Fimbriimonadia</taxon>
        <taxon>Fimbriimonadales</taxon>
        <taxon>Fimbriimonadaceae</taxon>
        <taxon>Fimbriimonas</taxon>
    </lineage>
</organism>
<accession>A0A068NYG0</accession>
<dbReference type="eggNOG" id="COG2264">
    <property type="taxonomic scope" value="Bacteria"/>
</dbReference>
<feature type="binding site" evidence="6">
    <location>
        <position position="149"/>
    </location>
    <ligand>
        <name>S-adenosyl-L-methionine</name>
        <dbReference type="ChEBI" id="CHEBI:59789"/>
    </ligand>
</feature>
<dbReference type="OrthoDB" id="9785995at2"/>
<dbReference type="SUPFAM" id="SSF53335">
    <property type="entry name" value="S-adenosyl-L-methionine-dependent methyltransferases"/>
    <property type="match status" value="1"/>
</dbReference>
<protein>
    <recommendedName>
        <fullName evidence="6">Ribosomal protein L11 methyltransferase</fullName>
        <shortName evidence="6">L11 Mtase</shortName>
        <ecNumber evidence="6">2.1.1.-</ecNumber>
    </recommendedName>
</protein>
<evidence type="ECO:0000256" key="6">
    <source>
        <dbReference type="HAMAP-Rule" id="MF_00735"/>
    </source>
</evidence>
<keyword evidence="7" id="KW-0689">Ribosomal protein</keyword>
<sequence length="316" mass="34641">MSWIEVRAQLPVCDDISHLIEIFRDFGIENTQEEGSDLVGCLVEVEGSTERAQALSQALLAAGAIDVKQSPFEEQNWDEVWRQFFKPRRVGNHFVVRPTWEEFESQPDDLTIVLDPGEAFGTGDHPTTRMCLELLEQAPVNGSRVADIGCGSGILSIGAVLLGAAQVDAVDVDPASVAISKENAELNGVSFRVIVGEGVRSLFEAETDAATRVAAQKEWDQDEHPLDASFTKPETVQVKPGPESLYDLVISNIISRVLIRLAPEVATALRPGGEWIVSGIIHDNWPDVQAEAEANGFTLEEKREEGEWVAARFHKS</sequence>
<evidence type="ECO:0000256" key="5">
    <source>
        <dbReference type="ARBA" id="ARBA00022691"/>
    </source>
</evidence>
<gene>
    <name evidence="6" type="primary">prmA</name>
    <name evidence="7" type="ORF">OP10G_4727</name>
</gene>
<dbReference type="KEGG" id="fgi:OP10G_4727"/>
<feature type="binding site" evidence="6">
    <location>
        <position position="171"/>
    </location>
    <ligand>
        <name>S-adenosyl-L-methionine</name>
        <dbReference type="ChEBI" id="CHEBI:59789"/>
    </ligand>
</feature>
<comment type="similarity">
    <text evidence="1 6">Belongs to the methyltransferase superfamily. PrmA family.</text>
</comment>
<keyword evidence="7" id="KW-0687">Ribonucleoprotein</keyword>
<dbReference type="EMBL" id="CP007139">
    <property type="protein sequence ID" value="AIE88095.1"/>
    <property type="molecule type" value="Genomic_DNA"/>
</dbReference>
<comment type="subcellular location">
    <subcellularLocation>
        <location evidence="6">Cytoplasm</location>
    </subcellularLocation>
</comment>
<evidence type="ECO:0000256" key="3">
    <source>
        <dbReference type="ARBA" id="ARBA00022603"/>
    </source>
</evidence>
<name>A0A068NYG0_FIMGI</name>
<reference evidence="7 8" key="1">
    <citation type="journal article" date="2014" name="PLoS ONE">
        <title>The first complete genome sequence of the class fimbriimonadia in the phylum armatimonadetes.</title>
        <authorList>
            <person name="Hu Z.Y."/>
            <person name="Wang Y.Z."/>
            <person name="Im W.T."/>
            <person name="Wang S.Y."/>
            <person name="Zhao G.P."/>
            <person name="Zheng H.J."/>
            <person name="Quan Z.X."/>
        </authorList>
    </citation>
    <scope>NUCLEOTIDE SEQUENCE [LARGE SCALE GENOMIC DNA]</scope>
    <source>
        <strain evidence="7">Gsoil 348</strain>
    </source>
</reference>
<evidence type="ECO:0000313" key="8">
    <source>
        <dbReference type="Proteomes" id="UP000027982"/>
    </source>
</evidence>
<dbReference type="EC" id="2.1.1.-" evidence="6"/>
<dbReference type="STRING" id="661478.OP10G_4727"/>
<dbReference type="GO" id="GO:0016279">
    <property type="term" value="F:protein-lysine N-methyltransferase activity"/>
    <property type="evidence" value="ECO:0007669"/>
    <property type="project" value="RHEA"/>
</dbReference>
<dbReference type="PANTHER" id="PTHR43648:SF1">
    <property type="entry name" value="ELECTRON TRANSFER FLAVOPROTEIN BETA SUBUNIT LYSINE METHYLTRANSFERASE"/>
    <property type="match status" value="1"/>
</dbReference>
<keyword evidence="4 6" id="KW-0808">Transferase</keyword>
<proteinExistence type="inferred from homology"/>
<feature type="binding site" evidence="6">
    <location>
        <position position="128"/>
    </location>
    <ligand>
        <name>S-adenosyl-L-methionine</name>
        <dbReference type="ChEBI" id="CHEBI:59789"/>
    </ligand>
</feature>